<protein>
    <submittedName>
        <fullName evidence="3">18753_t:CDS:1</fullName>
    </submittedName>
</protein>
<feature type="region of interest" description="Disordered" evidence="1">
    <location>
        <begin position="92"/>
        <end position="121"/>
    </location>
</feature>
<keyword evidence="2" id="KW-0472">Membrane</keyword>
<reference evidence="3" key="1">
    <citation type="submission" date="2021-06" db="EMBL/GenBank/DDBJ databases">
        <authorList>
            <person name="Kallberg Y."/>
            <person name="Tangrot J."/>
            <person name="Rosling A."/>
        </authorList>
    </citation>
    <scope>NUCLEOTIDE SEQUENCE</scope>
    <source>
        <strain evidence="3">CL551</strain>
    </source>
</reference>
<evidence type="ECO:0000256" key="2">
    <source>
        <dbReference type="SAM" id="Phobius"/>
    </source>
</evidence>
<organism evidence="3 4">
    <name type="scientific">Acaulospora morrowiae</name>
    <dbReference type="NCBI Taxonomy" id="94023"/>
    <lineage>
        <taxon>Eukaryota</taxon>
        <taxon>Fungi</taxon>
        <taxon>Fungi incertae sedis</taxon>
        <taxon>Mucoromycota</taxon>
        <taxon>Glomeromycotina</taxon>
        <taxon>Glomeromycetes</taxon>
        <taxon>Diversisporales</taxon>
        <taxon>Acaulosporaceae</taxon>
        <taxon>Acaulospora</taxon>
    </lineage>
</organism>
<comment type="caution">
    <text evidence="3">The sequence shown here is derived from an EMBL/GenBank/DDBJ whole genome shotgun (WGS) entry which is preliminary data.</text>
</comment>
<dbReference type="EMBL" id="CAJVPV010017165">
    <property type="protein sequence ID" value="CAG8701691.1"/>
    <property type="molecule type" value="Genomic_DNA"/>
</dbReference>
<dbReference type="AlphaFoldDB" id="A0A9N9HR71"/>
<keyword evidence="2" id="KW-0812">Transmembrane</keyword>
<accession>A0A9N9HR71</accession>
<dbReference type="Proteomes" id="UP000789342">
    <property type="component" value="Unassembled WGS sequence"/>
</dbReference>
<feature type="transmembrane region" description="Helical" evidence="2">
    <location>
        <begin position="6"/>
        <end position="26"/>
    </location>
</feature>
<keyword evidence="4" id="KW-1185">Reference proteome</keyword>
<keyword evidence="2" id="KW-1133">Transmembrane helix</keyword>
<name>A0A9N9HR71_9GLOM</name>
<gene>
    <name evidence="3" type="ORF">AMORRO_LOCUS12172</name>
</gene>
<evidence type="ECO:0000256" key="1">
    <source>
        <dbReference type="SAM" id="MobiDB-lite"/>
    </source>
</evidence>
<evidence type="ECO:0000313" key="4">
    <source>
        <dbReference type="Proteomes" id="UP000789342"/>
    </source>
</evidence>
<feature type="non-terminal residue" evidence="3">
    <location>
        <position position="121"/>
    </location>
</feature>
<proteinExistence type="predicted"/>
<sequence>TLPYVGWFVIFVTIIVNSFTDVDAIYDEVQKYCELKVGENGTELEVLECIVDVLNSMILALQILRYVRWTEIIIFIVVLNYENLRIETLLGDNHQTTPSYGAVSDTQDPDTRDDVTRGQAV</sequence>
<feature type="compositionally biased region" description="Basic and acidic residues" evidence="1">
    <location>
        <begin position="109"/>
        <end position="121"/>
    </location>
</feature>
<evidence type="ECO:0000313" key="3">
    <source>
        <dbReference type="EMBL" id="CAG8701691.1"/>
    </source>
</evidence>